<dbReference type="EMBL" id="UAWC01000001">
    <property type="protein sequence ID" value="SQB33193.1"/>
    <property type="molecule type" value="Genomic_DNA"/>
</dbReference>
<dbReference type="SUPFAM" id="SSF158499">
    <property type="entry name" value="DnaD domain-like"/>
    <property type="match status" value="1"/>
</dbReference>
<accession>A0A2X2W6B1</accession>
<protein>
    <submittedName>
        <fullName evidence="3">Phage protein</fullName>
    </submittedName>
</protein>
<evidence type="ECO:0000313" key="4">
    <source>
        <dbReference type="Proteomes" id="UP000250223"/>
    </source>
</evidence>
<dbReference type="NCBIfam" id="TIGR01446">
    <property type="entry name" value="DnaD_dom"/>
    <property type="match status" value="1"/>
</dbReference>
<gene>
    <name evidence="3" type="ORF">NCTC13028_00204</name>
</gene>
<reference evidence="3 4" key="1">
    <citation type="submission" date="2018-06" db="EMBL/GenBank/DDBJ databases">
        <authorList>
            <consortium name="Pathogen Informatics"/>
            <person name="Doyle S."/>
        </authorList>
    </citation>
    <scope>NUCLEOTIDE SEQUENCE [LARGE SCALE GENOMIC DNA]</scope>
    <source>
        <strain evidence="3 4">NCTC13028</strain>
    </source>
</reference>
<name>A0A2X2W6B1_CLOCO</name>
<feature type="domain" description="DnaB/C C-terminal" evidence="2">
    <location>
        <begin position="195"/>
        <end position="262"/>
    </location>
</feature>
<dbReference type="AlphaFoldDB" id="A0A2X2W6B1"/>
<organism evidence="3 4">
    <name type="scientific">Clostridium cochlearium</name>
    <dbReference type="NCBI Taxonomy" id="1494"/>
    <lineage>
        <taxon>Bacteria</taxon>
        <taxon>Bacillati</taxon>
        <taxon>Bacillota</taxon>
        <taxon>Clostridia</taxon>
        <taxon>Eubacteriales</taxon>
        <taxon>Clostridiaceae</taxon>
        <taxon>Clostridium</taxon>
    </lineage>
</organism>
<sequence>MAKYRQLYTEFWSDGFIVDLTAQEKYFYLYLMTNAKTTQCGIYELPKSIISNEIGYDRETVDNLLQKFIKYNKILYSEDTKEIMILNWSKYNIPSSPNAVKCINKEIKTIKNKELLDVLYEKYCELELDVNKLFWGMNEYLNNETLKKGDIKDLPRDYEGAYKELISNEIKNKKQEVKKKKEEIIINKEVVEVINVFESNIHPPTPIEKKKLIFLCDKFNSTLIILAIEEAVIYNAKNIGYIEKVLIAWEFKGIKSSEDVRKNKDNWNKNKDKITENEECNGWNYEGREYDFEELERKLLGWSAM</sequence>
<proteinExistence type="inferred from homology"/>
<dbReference type="Gene3D" id="1.10.10.630">
    <property type="entry name" value="DnaD domain-like"/>
    <property type="match status" value="1"/>
</dbReference>
<dbReference type="Proteomes" id="UP000250223">
    <property type="component" value="Unassembled WGS sequence"/>
</dbReference>
<evidence type="ECO:0000256" key="1">
    <source>
        <dbReference type="ARBA" id="ARBA00093462"/>
    </source>
</evidence>
<evidence type="ECO:0000313" key="3">
    <source>
        <dbReference type="EMBL" id="SQB33193.1"/>
    </source>
</evidence>
<dbReference type="PANTHER" id="PTHR37293:SF5">
    <property type="entry name" value="DNA REPLICATION PROTEIN"/>
    <property type="match status" value="1"/>
</dbReference>
<evidence type="ECO:0000259" key="2">
    <source>
        <dbReference type="Pfam" id="PF07261"/>
    </source>
</evidence>
<dbReference type="InterPro" id="IPR034829">
    <property type="entry name" value="DnaD-like_sf"/>
</dbReference>
<dbReference type="InterPro" id="IPR006343">
    <property type="entry name" value="DnaB/C_C"/>
</dbReference>
<dbReference type="Pfam" id="PF07261">
    <property type="entry name" value="DnaB_2"/>
    <property type="match status" value="1"/>
</dbReference>
<dbReference type="PANTHER" id="PTHR37293">
    <property type="entry name" value="PHAGE REPLICATION PROTEIN-RELATED"/>
    <property type="match status" value="1"/>
</dbReference>
<dbReference type="InterPro" id="IPR053162">
    <property type="entry name" value="DnaD"/>
</dbReference>
<dbReference type="RefSeq" id="WP_096635637.1">
    <property type="nucleotide sequence ID" value="NZ_OAOH01000001.1"/>
</dbReference>
<comment type="similarity">
    <text evidence="1">Belongs to the DnaB/DnaD family.</text>
</comment>